<name>A0A1Y0L2X3_9MOLU</name>
<dbReference type="Proteomes" id="UP000231179">
    <property type="component" value="Chromosome"/>
</dbReference>
<dbReference type="SUPFAM" id="SSF47240">
    <property type="entry name" value="Ferritin-like"/>
    <property type="match status" value="1"/>
</dbReference>
<dbReference type="GO" id="GO:0008199">
    <property type="term" value="F:ferric iron binding"/>
    <property type="evidence" value="ECO:0007669"/>
    <property type="project" value="InterPro"/>
</dbReference>
<sequence>MKPEILKDLQQYIDEHLKMQLICFNLSEACDKLGYPGFKHFFQVQSQDEMLHQRRIMNYLMDRDATYKMSGIKVETKTFKNIIEILNEYVALRSYFAKISDDFSANALKVNDFQTAKFYEWFIIDFFEEISETNDLIAWLEMSNGNHYDIDKRVAKRTEPDTEAVIDPFAPHK</sequence>
<dbReference type="RefSeq" id="WP_237243792.1">
    <property type="nucleotide sequence ID" value="NZ_CP015819.1"/>
</dbReference>
<evidence type="ECO:0000313" key="3">
    <source>
        <dbReference type="Proteomes" id="UP000231179"/>
    </source>
</evidence>
<dbReference type="InterPro" id="IPR012347">
    <property type="entry name" value="Ferritin-like"/>
</dbReference>
<proteinExistence type="predicted"/>
<dbReference type="KEGG" id="scla:SCLARK_001575"/>
<accession>A0A1Y0L2X3</accession>
<reference evidence="2 3" key="1">
    <citation type="submission" date="2017-11" db="EMBL/GenBank/DDBJ databases">
        <title>Complete genome sequence of Spiroplasma clarkii CN-5 (DSM 19994).</title>
        <authorList>
            <person name="Tsai Y.-M."/>
            <person name="Chang A."/>
            <person name="Lo W.-S."/>
            <person name="Kuo C.-H."/>
        </authorList>
    </citation>
    <scope>NUCLEOTIDE SEQUENCE [LARGE SCALE GENOMIC DNA]</scope>
    <source>
        <strain evidence="2 3">CN-5</strain>
    </source>
</reference>
<gene>
    <name evidence="2" type="primary">ftnA</name>
    <name evidence="2" type="ORF">SCLAR_v1c11030</name>
</gene>
<dbReference type="InterPro" id="IPR008331">
    <property type="entry name" value="Ferritin_DPS_dom"/>
</dbReference>
<evidence type="ECO:0000259" key="1">
    <source>
        <dbReference type="PROSITE" id="PS50905"/>
    </source>
</evidence>
<keyword evidence="3" id="KW-1185">Reference proteome</keyword>
<dbReference type="InterPro" id="IPR009040">
    <property type="entry name" value="Ferritin-like_diiron"/>
</dbReference>
<evidence type="ECO:0000313" key="2">
    <source>
        <dbReference type="EMBL" id="ATX71403.1"/>
    </source>
</evidence>
<dbReference type="AlphaFoldDB" id="A0A1Y0L2X3"/>
<dbReference type="PROSITE" id="PS50905">
    <property type="entry name" value="FERRITIN_LIKE"/>
    <property type="match status" value="1"/>
</dbReference>
<organism evidence="2 3">
    <name type="scientific">Spiroplasma clarkii</name>
    <dbReference type="NCBI Taxonomy" id="2139"/>
    <lineage>
        <taxon>Bacteria</taxon>
        <taxon>Bacillati</taxon>
        <taxon>Mycoplasmatota</taxon>
        <taxon>Mollicutes</taxon>
        <taxon>Entomoplasmatales</taxon>
        <taxon>Spiroplasmataceae</taxon>
        <taxon>Spiroplasma</taxon>
    </lineage>
</organism>
<dbReference type="Gene3D" id="1.20.1260.10">
    <property type="match status" value="1"/>
</dbReference>
<dbReference type="Pfam" id="PF00210">
    <property type="entry name" value="Ferritin"/>
    <property type="match status" value="1"/>
</dbReference>
<dbReference type="InterPro" id="IPR009078">
    <property type="entry name" value="Ferritin-like_SF"/>
</dbReference>
<protein>
    <submittedName>
        <fullName evidence="2">Ferritin</fullName>
    </submittedName>
</protein>
<feature type="domain" description="Ferritin-like diiron" evidence="1">
    <location>
        <begin position="1"/>
        <end position="144"/>
    </location>
</feature>
<dbReference type="EMBL" id="CP024870">
    <property type="protein sequence ID" value="ATX71403.1"/>
    <property type="molecule type" value="Genomic_DNA"/>
</dbReference>